<dbReference type="InterPro" id="IPR006145">
    <property type="entry name" value="PsdUridine_synth_RsuA/RluA"/>
</dbReference>
<protein>
    <recommendedName>
        <fullName evidence="6">Pseudouridine synthase</fullName>
        <ecNumber evidence="6">5.4.99.-</ecNumber>
    </recommendedName>
</protein>
<dbReference type="InterPro" id="IPR000748">
    <property type="entry name" value="PsdUridine_synth_RsuA/RluB/E/F"/>
</dbReference>
<evidence type="ECO:0000256" key="3">
    <source>
        <dbReference type="ARBA" id="ARBA00022884"/>
    </source>
</evidence>
<feature type="compositionally biased region" description="Basic and acidic residues" evidence="7">
    <location>
        <begin position="1"/>
        <end position="11"/>
    </location>
</feature>
<dbReference type="AlphaFoldDB" id="A0A4U0R7P3"/>
<dbReference type="InterPro" id="IPR020094">
    <property type="entry name" value="TruA/RsuA/RluB/E/F_N"/>
</dbReference>
<dbReference type="GO" id="GO:0000455">
    <property type="term" value="P:enzyme-directed rRNA pseudouridine synthesis"/>
    <property type="evidence" value="ECO:0007669"/>
    <property type="project" value="UniProtKB-ARBA"/>
</dbReference>
<feature type="region of interest" description="Disordered" evidence="7">
    <location>
        <begin position="255"/>
        <end position="623"/>
    </location>
</feature>
<organism evidence="9 10">
    <name type="scientific">Paracoccus gahaiensis</name>
    <dbReference type="NCBI Taxonomy" id="1706839"/>
    <lineage>
        <taxon>Bacteria</taxon>
        <taxon>Pseudomonadati</taxon>
        <taxon>Pseudomonadota</taxon>
        <taxon>Alphaproteobacteria</taxon>
        <taxon>Rhodobacterales</taxon>
        <taxon>Paracoccaceae</taxon>
        <taxon>Paracoccus</taxon>
    </lineage>
</organism>
<evidence type="ECO:0000313" key="9">
    <source>
        <dbReference type="EMBL" id="TJZ91101.1"/>
    </source>
</evidence>
<sequence>MTDDQIPDRKTPQTAPRTDADRIAKVMARAGVASRREAERMIVEGRVQVNGKKIDSPALDVLPTDRITVDGKKLEDPQETRLWLYYKPLGLITSENDELGRQTVFDALPREMPRVMTIGRLDLNSEGLLLLTNDGELKRRLELPSTGWLRRYRVRVNGTPSDMTFDPLRRGVTIEGEDFSPMEIKLDSQQGANAWISVGIREGKNREIRRAMAHVGLQVNRLIRIGYGPFKLTGMDKNQVMEVKRKVLRDQLGGLLTGDVDEKPREMRPRGAEGARGPRPEAGAEAGPRRFAAKPGFAGKPGGRGPSDRPREGGDDRAPRSWGAKAPAGDEARPRFQGKPAGPRGDFGDRPRPVGDKPRWKNAGPAGSDSRGGPSDKPRPARFPGKPGDARKPFGAPRDGGAEGGRKPYGKPRDAGADGARKPYGAPRDGGAEGGRKPYGAPRDGGGEAGRKSYGKPRDAGAEGGRKPYGAPGGDAGRKPYGAPRGEGGDAGRKPYGKPRDAGGDEARKPRFEGGKPFGGARAGGGEAGRKPFGAPRDGAGDGPRKPYGGSKAGEAGKPRSGGGKSFGGARAGGGGDRPAGPGRPGGAGKPGGAGRPAGAGKPGGPRPGGAGKPGGKPRAPRG</sequence>
<dbReference type="SUPFAM" id="SSF55174">
    <property type="entry name" value="Alpha-L RNA-binding motif"/>
    <property type="match status" value="1"/>
</dbReference>
<evidence type="ECO:0000256" key="1">
    <source>
        <dbReference type="ARBA" id="ARBA00000073"/>
    </source>
</evidence>
<feature type="compositionally biased region" description="Basic and acidic residues" evidence="7">
    <location>
        <begin position="306"/>
        <end position="319"/>
    </location>
</feature>
<keyword evidence="10" id="KW-1185">Reference proteome</keyword>
<dbReference type="Pfam" id="PF01479">
    <property type="entry name" value="S4"/>
    <property type="match status" value="1"/>
</dbReference>
<evidence type="ECO:0000256" key="6">
    <source>
        <dbReference type="RuleBase" id="RU003887"/>
    </source>
</evidence>
<feature type="compositionally biased region" description="Basic and acidic residues" evidence="7">
    <location>
        <begin position="400"/>
        <end position="421"/>
    </location>
</feature>
<gene>
    <name evidence="9" type="ORF">FA743_12900</name>
</gene>
<dbReference type="PANTHER" id="PTHR47683">
    <property type="entry name" value="PSEUDOURIDINE SYNTHASE FAMILY PROTEIN-RELATED"/>
    <property type="match status" value="1"/>
</dbReference>
<accession>A0A4U0R7P3</accession>
<reference evidence="9 10" key="1">
    <citation type="submission" date="2019-04" db="EMBL/GenBank/DDBJ databases">
        <authorList>
            <person name="Li J."/>
        </authorList>
    </citation>
    <scope>NUCLEOTIDE SEQUENCE [LARGE SCALE GENOMIC DNA]</scope>
    <source>
        <strain evidence="9 10">KCTC 42687</strain>
    </source>
</reference>
<dbReference type="GO" id="GO:0003723">
    <property type="term" value="F:RNA binding"/>
    <property type="evidence" value="ECO:0007669"/>
    <property type="project" value="UniProtKB-KW"/>
</dbReference>
<feature type="domain" description="RNA-binding S4" evidence="8">
    <location>
        <begin position="21"/>
        <end position="80"/>
    </location>
</feature>
<dbReference type="SUPFAM" id="SSF55120">
    <property type="entry name" value="Pseudouridine synthase"/>
    <property type="match status" value="1"/>
</dbReference>
<dbReference type="Proteomes" id="UP000309747">
    <property type="component" value="Unassembled WGS sequence"/>
</dbReference>
<dbReference type="EC" id="5.4.99.-" evidence="6"/>
<evidence type="ECO:0000256" key="4">
    <source>
        <dbReference type="ARBA" id="ARBA00023235"/>
    </source>
</evidence>
<dbReference type="InterPro" id="IPR002942">
    <property type="entry name" value="S4_RNA-bd"/>
</dbReference>
<dbReference type="InterPro" id="IPR050343">
    <property type="entry name" value="RsuA_PseudoU_synthase"/>
</dbReference>
<dbReference type="InterPro" id="IPR018496">
    <property type="entry name" value="PsdUridine_synth_RsuA/RluB_CS"/>
</dbReference>
<dbReference type="PROSITE" id="PS50889">
    <property type="entry name" value="S4"/>
    <property type="match status" value="1"/>
</dbReference>
<keyword evidence="4 6" id="KW-0413">Isomerase</keyword>
<comment type="catalytic activity">
    <reaction evidence="1">
        <text>a uridine in RNA = a pseudouridine in RNA</text>
        <dbReference type="Rhea" id="RHEA:48348"/>
        <dbReference type="Rhea" id="RHEA-COMP:12068"/>
        <dbReference type="Rhea" id="RHEA-COMP:12069"/>
        <dbReference type="ChEBI" id="CHEBI:65314"/>
        <dbReference type="ChEBI" id="CHEBI:65315"/>
    </reaction>
</comment>
<dbReference type="InterPro" id="IPR042092">
    <property type="entry name" value="PsdUridine_s_RsuA/RluB/E/F_cat"/>
</dbReference>
<dbReference type="Gene3D" id="3.10.290.10">
    <property type="entry name" value="RNA-binding S4 domain"/>
    <property type="match status" value="1"/>
</dbReference>
<evidence type="ECO:0000256" key="7">
    <source>
        <dbReference type="SAM" id="MobiDB-lite"/>
    </source>
</evidence>
<feature type="region of interest" description="Disordered" evidence="7">
    <location>
        <begin position="1"/>
        <end position="22"/>
    </location>
</feature>
<evidence type="ECO:0000259" key="8">
    <source>
        <dbReference type="SMART" id="SM00363"/>
    </source>
</evidence>
<dbReference type="EMBL" id="SUNI01000012">
    <property type="protein sequence ID" value="TJZ91101.1"/>
    <property type="molecule type" value="Genomic_DNA"/>
</dbReference>
<keyword evidence="3 5" id="KW-0694">RNA-binding</keyword>
<dbReference type="Gene3D" id="3.30.70.580">
    <property type="entry name" value="Pseudouridine synthase I, catalytic domain, N-terminal subdomain"/>
    <property type="match status" value="1"/>
</dbReference>
<dbReference type="FunFam" id="3.10.290.10:FF:000003">
    <property type="entry name" value="Pseudouridine synthase"/>
    <property type="match status" value="1"/>
</dbReference>
<dbReference type="NCBIfam" id="TIGR00093">
    <property type="entry name" value="pseudouridine synthase"/>
    <property type="match status" value="1"/>
</dbReference>
<dbReference type="SMART" id="SM00363">
    <property type="entry name" value="S4"/>
    <property type="match status" value="1"/>
</dbReference>
<dbReference type="InterPro" id="IPR020103">
    <property type="entry name" value="PsdUridine_synth_cat_dom_sf"/>
</dbReference>
<evidence type="ECO:0000256" key="5">
    <source>
        <dbReference type="PROSITE-ProRule" id="PRU00182"/>
    </source>
</evidence>
<comment type="similarity">
    <text evidence="2 6">Belongs to the pseudouridine synthase RsuA family.</text>
</comment>
<dbReference type="OrthoDB" id="9807213at2"/>
<feature type="compositionally biased region" description="Basic and acidic residues" evidence="7">
    <location>
        <begin position="346"/>
        <end position="359"/>
    </location>
</feature>
<comment type="caution">
    <text evidence="9">The sequence shown here is derived from an EMBL/GenBank/DDBJ whole genome shotgun (WGS) entry which is preliminary data.</text>
</comment>
<feature type="compositionally biased region" description="Basic and acidic residues" evidence="7">
    <location>
        <begin position="445"/>
        <end position="466"/>
    </location>
</feature>
<feature type="compositionally biased region" description="Gly residues" evidence="7">
    <location>
        <begin position="560"/>
        <end position="615"/>
    </location>
</feature>
<feature type="compositionally biased region" description="Low complexity" evidence="7">
    <location>
        <begin position="280"/>
        <end position="298"/>
    </location>
</feature>
<dbReference type="Pfam" id="PF00849">
    <property type="entry name" value="PseudoU_synth_2"/>
    <property type="match status" value="1"/>
</dbReference>
<dbReference type="GO" id="GO:0120159">
    <property type="term" value="F:rRNA pseudouridine synthase activity"/>
    <property type="evidence" value="ECO:0007669"/>
    <property type="project" value="UniProtKB-ARBA"/>
</dbReference>
<evidence type="ECO:0000313" key="10">
    <source>
        <dbReference type="Proteomes" id="UP000309747"/>
    </source>
</evidence>
<proteinExistence type="inferred from homology"/>
<dbReference type="PROSITE" id="PS01149">
    <property type="entry name" value="PSI_RSU"/>
    <property type="match status" value="1"/>
</dbReference>
<dbReference type="PANTHER" id="PTHR47683:SF3">
    <property type="entry name" value="RIBOSOMAL LARGE SUBUNIT PSEUDOURIDINE SYNTHASE B"/>
    <property type="match status" value="1"/>
</dbReference>
<feature type="compositionally biased region" description="Basic and acidic residues" evidence="7">
    <location>
        <begin position="260"/>
        <end position="279"/>
    </location>
</feature>
<name>A0A4U0R7P3_9RHOB</name>
<feature type="compositionally biased region" description="Gly residues" evidence="7">
    <location>
        <begin position="516"/>
        <end position="527"/>
    </location>
</feature>
<dbReference type="Gene3D" id="3.30.70.1560">
    <property type="entry name" value="Alpha-L RNA-binding motif"/>
    <property type="match status" value="1"/>
</dbReference>
<dbReference type="CDD" id="cd00165">
    <property type="entry name" value="S4"/>
    <property type="match status" value="1"/>
</dbReference>
<dbReference type="InterPro" id="IPR036986">
    <property type="entry name" value="S4_RNA-bd_sf"/>
</dbReference>
<feature type="compositionally biased region" description="Basic and acidic residues" evidence="7">
    <location>
        <begin position="487"/>
        <end position="514"/>
    </location>
</feature>
<evidence type="ECO:0000256" key="2">
    <source>
        <dbReference type="ARBA" id="ARBA00008348"/>
    </source>
</evidence>
<dbReference type="RefSeq" id="WP_136886514.1">
    <property type="nucleotide sequence ID" value="NZ_SUNI01000012.1"/>
</dbReference>